<dbReference type="STRING" id="1314674.A0A0D7AW97"/>
<dbReference type="Gene3D" id="6.10.20.40">
    <property type="entry name" value="TEA/ATTS domain"/>
    <property type="match status" value="1"/>
</dbReference>
<proteinExistence type="inferred from homology"/>
<evidence type="ECO:0000256" key="1">
    <source>
        <dbReference type="ARBA" id="ARBA00008421"/>
    </source>
</evidence>
<accession>A0A0D7AW97</accession>
<evidence type="ECO:0000256" key="2">
    <source>
        <dbReference type="PROSITE-ProRule" id="PRU00505"/>
    </source>
</evidence>
<feature type="DNA-binding region" description="TEA" evidence="2">
    <location>
        <begin position="52"/>
        <end position="127"/>
    </location>
</feature>
<evidence type="ECO:0000313" key="5">
    <source>
        <dbReference type="EMBL" id="KIY62658.1"/>
    </source>
</evidence>
<dbReference type="EMBL" id="KN880760">
    <property type="protein sequence ID" value="KIY62658.1"/>
    <property type="molecule type" value="Genomic_DNA"/>
</dbReference>
<dbReference type="Pfam" id="PF01285">
    <property type="entry name" value="TEA"/>
    <property type="match status" value="1"/>
</dbReference>
<protein>
    <recommendedName>
        <fullName evidence="4">TEA domain-containing protein</fullName>
    </recommendedName>
</protein>
<dbReference type="GO" id="GO:0003700">
    <property type="term" value="F:DNA-binding transcription factor activity"/>
    <property type="evidence" value="ECO:0007669"/>
    <property type="project" value="InterPro"/>
</dbReference>
<comment type="similarity">
    <text evidence="1">Belongs to the TEC1 family.</text>
</comment>
<feature type="region of interest" description="Disordered" evidence="3">
    <location>
        <begin position="20"/>
        <end position="39"/>
    </location>
</feature>
<evidence type="ECO:0000256" key="3">
    <source>
        <dbReference type="SAM" id="MobiDB-lite"/>
    </source>
</evidence>
<organism evidence="5 6">
    <name type="scientific">Cylindrobasidium torrendii FP15055 ss-10</name>
    <dbReference type="NCBI Taxonomy" id="1314674"/>
    <lineage>
        <taxon>Eukaryota</taxon>
        <taxon>Fungi</taxon>
        <taxon>Dikarya</taxon>
        <taxon>Basidiomycota</taxon>
        <taxon>Agaricomycotina</taxon>
        <taxon>Agaricomycetes</taxon>
        <taxon>Agaricomycetidae</taxon>
        <taxon>Agaricales</taxon>
        <taxon>Marasmiineae</taxon>
        <taxon>Physalacriaceae</taxon>
        <taxon>Cylindrobasidium</taxon>
    </lineage>
</organism>
<evidence type="ECO:0000313" key="6">
    <source>
        <dbReference type="Proteomes" id="UP000054007"/>
    </source>
</evidence>
<feature type="compositionally biased region" description="Low complexity" evidence="3">
    <location>
        <begin position="146"/>
        <end position="165"/>
    </location>
</feature>
<name>A0A0D7AW97_9AGAR</name>
<sequence>MTSNYYPPYSSQSVAYHPYNSYSSSAATTPSPDSPPLDTAMTGRKLWKTLKSSKEVKVWPPDIEAKLIEALEHYKSSSERGAARKLQRFPRRNRYISEYILNTTGVLRTAKQVGSRLQQLRDTCSDARIKGLIVRELGATSPPHPSSSSRSSSKAADSPSSPDSPGAVPTEPSSTPASKRANSLAADSPSSVNRVPGSPPLALDDVGQDPFFADGGIYLGDSQMDPRISDSSASDWDFKSNVLIELQSSSSGGSRASAPPLYDSWRKMKLESANGELWMIHPSVTFVSKTPYASPYIFASFIVKRGDVVVHAERTHLACMPSSTAGPHTYRTHFIPGYWTQLSMSTEMNEYTVQQDIVETRLSEDSSCDERKLLRVIYHFLDTRAHVQRNNTTQDGFEQEPFSYYGAPEVEPAYGTDFPAWTPDMDMPGDYGNVVFSDTGALESAGEAGYTFPWQPSPESHLFPESCNAQHI</sequence>
<feature type="domain" description="TEA" evidence="4">
    <location>
        <begin position="52"/>
        <end position="127"/>
    </location>
</feature>
<dbReference type="AlphaFoldDB" id="A0A0D7AW97"/>
<dbReference type="Proteomes" id="UP000054007">
    <property type="component" value="Unassembled WGS sequence"/>
</dbReference>
<feature type="region of interest" description="Disordered" evidence="3">
    <location>
        <begin position="135"/>
        <end position="206"/>
    </location>
</feature>
<dbReference type="SMART" id="SM00426">
    <property type="entry name" value="TEA"/>
    <property type="match status" value="1"/>
</dbReference>
<dbReference type="InterPro" id="IPR000818">
    <property type="entry name" value="TEA/ATTS_dom"/>
</dbReference>
<keyword evidence="6" id="KW-1185">Reference proteome</keyword>
<feature type="compositionally biased region" description="Low complexity" evidence="3">
    <location>
        <begin position="20"/>
        <end position="31"/>
    </location>
</feature>
<gene>
    <name evidence="5" type="ORF">CYLTODRAFT_458802</name>
</gene>
<dbReference type="InterPro" id="IPR038096">
    <property type="entry name" value="TEA/ATTS_sf"/>
</dbReference>
<reference evidence="5 6" key="1">
    <citation type="journal article" date="2015" name="Fungal Genet. Biol.">
        <title>Evolution of novel wood decay mechanisms in Agaricales revealed by the genome sequences of Fistulina hepatica and Cylindrobasidium torrendii.</title>
        <authorList>
            <person name="Floudas D."/>
            <person name="Held B.W."/>
            <person name="Riley R."/>
            <person name="Nagy L.G."/>
            <person name="Koehler G."/>
            <person name="Ransdell A.S."/>
            <person name="Younus H."/>
            <person name="Chow J."/>
            <person name="Chiniquy J."/>
            <person name="Lipzen A."/>
            <person name="Tritt A."/>
            <person name="Sun H."/>
            <person name="Haridas S."/>
            <person name="LaButti K."/>
            <person name="Ohm R.A."/>
            <person name="Kues U."/>
            <person name="Blanchette R.A."/>
            <person name="Grigoriev I.V."/>
            <person name="Minto R.E."/>
            <person name="Hibbett D.S."/>
        </authorList>
    </citation>
    <scope>NUCLEOTIDE SEQUENCE [LARGE SCALE GENOMIC DNA]</scope>
    <source>
        <strain evidence="5 6">FP15055 ss-10</strain>
    </source>
</reference>
<dbReference type="OrthoDB" id="10006572at2759"/>
<feature type="compositionally biased region" description="Polar residues" evidence="3">
    <location>
        <begin position="171"/>
        <end position="181"/>
    </location>
</feature>
<evidence type="ECO:0000259" key="4">
    <source>
        <dbReference type="PROSITE" id="PS51088"/>
    </source>
</evidence>
<dbReference type="PROSITE" id="PS51088">
    <property type="entry name" value="TEA_2"/>
    <property type="match status" value="1"/>
</dbReference>